<dbReference type="PANTHER" id="PTHR44196:SF1">
    <property type="entry name" value="DEHYDROGENASE_REDUCTASE SDR FAMILY MEMBER 7B"/>
    <property type="match status" value="1"/>
</dbReference>
<dbReference type="SUPFAM" id="SSF51735">
    <property type="entry name" value="NAD(P)-binding Rossmann-fold domains"/>
    <property type="match status" value="1"/>
</dbReference>
<dbReference type="GO" id="GO:0016491">
    <property type="term" value="F:oxidoreductase activity"/>
    <property type="evidence" value="ECO:0007669"/>
    <property type="project" value="UniProtKB-KW"/>
</dbReference>
<name>A0A5A9Z806_9RHOB</name>
<gene>
    <name evidence="3" type="ORF">FLO80_13675</name>
</gene>
<protein>
    <submittedName>
        <fullName evidence="3">SDR family NAD(P)-dependent oxidoreductase</fullName>
    </submittedName>
</protein>
<organism evidence="3 4">
    <name type="scientific">Aquicoccus porphyridii</name>
    <dbReference type="NCBI Taxonomy" id="1852029"/>
    <lineage>
        <taxon>Bacteria</taxon>
        <taxon>Pseudomonadati</taxon>
        <taxon>Pseudomonadota</taxon>
        <taxon>Alphaproteobacteria</taxon>
        <taxon>Rhodobacterales</taxon>
        <taxon>Paracoccaceae</taxon>
        <taxon>Aquicoccus</taxon>
    </lineage>
</organism>
<dbReference type="EMBL" id="VINQ01000010">
    <property type="protein sequence ID" value="KAA0913327.1"/>
    <property type="molecule type" value="Genomic_DNA"/>
</dbReference>
<dbReference type="Gene3D" id="3.40.50.720">
    <property type="entry name" value="NAD(P)-binding Rossmann-like Domain"/>
    <property type="match status" value="1"/>
</dbReference>
<keyword evidence="2" id="KW-0560">Oxidoreductase</keyword>
<dbReference type="RefSeq" id="WP_111368766.1">
    <property type="nucleotide sequence ID" value="NZ_VINQ01000010.1"/>
</dbReference>
<dbReference type="PANTHER" id="PTHR44196">
    <property type="entry name" value="DEHYDROGENASE/REDUCTASE SDR FAMILY MEMBER 7B"/>
    <property type="match status" value="1"/>
</dbReference>
<evidence type="ECO:0000256" key="2">
    <source>
        <dbReference type="ARBA" id="ARBA00023002"/>
    </source>
</evidence>
<evidence type="ECO:0000256" key="1">
    <source>
        <dbReference type="ARBA" id="ARBA00006484"/>
    </source>
</evidence>
<dbReference type="InterPro" id="IPR002347">
    <property type="entry name" value="SDR_fam"/>
</dbReference>
<proteinExistence type="inferred from homology"/>
<evidence type="ECO:0000313" key="3">
    <source>
        <dbReference type="EMBL" id="KAA0913327.1"/>
    </source>
</evidence>
<dbReference type="Proteomes" id="UP000325291">
    <property type="component" value="Unassembled WGS sequence"/>
</dbReference>
<dbReference type="CDD" id="cd05233">
    <property type="entry name" value="SDR_c"/>
    <property type="match status" value="1"/>
</dbReference>
<dbReference type="Pfam" id="PF00106">
    <property type="entry name" value="adh_short"/>
    <property type="match status" value="1"/>
</dbReference>
<reference evidence="3 4" key="1">
    <citation type="submission" date="2019-07" db="EMBL/GenBank/DDBJ databases">
        <title>Aquicoccus porphyridii gen. nov., sp. nov., isolated from a small marine red alga, Porphyridium marinum.</title>
        <authorList>
            <person name="Liu L."/>
        </authorList>
    </citation>
    <scope>NUCLEOTIDE SEQUENCE [LARGE SCALE GENOMIC DNA]</scope>
    <source>
        <strain evidence="3 4">L1 8-17</strain>
    </source>
</reference>
<comment type="caution">
    <text evidence="3">The sequence shown here is derived from an EMBL/GenBank/DDBJ whole genome shotgun (WGS) entry which is preliminary data.</text>
</comment>
<dbReference type="AlphaFoldDB" id="A0A5A9Z806"/>
<dbReference type="GO" id="GO:0016020">
    <property type="term" value="C:membrane"/>
    <property type="evidence" value="ECO:0007669"/>
    <property type="project" value="TreeGrafter"/>
</dbReference>
<comment type="similarity">
    <text evidence="1">Belongs to the short-chain dehydrogenases/reductases (SDR) family.</text>
</comment>
<dbReference type="PRINTS" id="PR00081">
    <property type="entry name" value="GDHRDH"/>
</dbReference>
<sequence>MSRLAGKRAWITGGGSGIGAASAHALAASGAEIFVSGRRKEPLEEVCAAVRANGGTVHALPLDTTDKEAVHDAAQEIGQVDILVASAGLNIPNRGMTDITPEAWDHVVNVNINGVFYPCHAVLPGMRARGDGQLIIISSWAGRYSSRMTGAAYSATKRALISLNESFNDEEGANGIRSTVIMPGEVATPIMKARPKPPSEADMARMLQPEDLGDTVRFVAEMPPRACVNEVLISPTWNRFYQGVSELA</sequence>
<accession>A0A5A9Z806</accession>
<keyword evidence="4" id="KW-1185">Reference proteome</keyword>
<dbReference type="InterPro" id="IPR036291">
    <property type="entry name" value="NAD(P)-bd_dom_sf"/>
</dbReference>
<evidence type="ECO:0000313" key="4">
    <source>
        <dbReference type="Proteomes" id="UP000325291"/>
    </source>
</evidence>